<comment type="caution">
    <text evidence="1">The sequence shown here is derived from an EMBL/GenBank/DDBJ whole genome shotgun (WGS) entry which is preliminary data.</text>
</comment>
<proteinExistence type="predicted"/>
<dbReference type="EMBL" id="JBHFGU010000001">
    <property type="protein sequence ID" value="MFB2619082.1"/>
    <property type="molecule type" value="Genomic_DNA"/>
</dbReference>
<gene>
    <name evidence="1" type="ORF">ACE02W_04535</name>
</gene>
<dbReference type="RefSeq" id="WP_342200896.1">
    <property type="nucleotide sequence ID" value="NZ_JBCATE010000001.1"/>
</dbReference>
<keyword evidence="2" id="KW-1185">Reference proteome</keyword>
<evidence type="ECO:0000313" key="2">
    <source>
        <dbReference type="Proteomes" id="UP001576708"/>
    </source>
</evidence>
<organism evidence="1 2">
    <name type="scientific">Shewanella mangrovisoli</name>
    <dbReference type="NCBI Taxonomy" id="2864211"/>
    <lineage>
        <taxon>Bacteria</taxon>
        <taxon>Pseudomonadati</taxon>
        <taxon>Pseudomonadota</taxon>
        <taxon>Gammaproteobacteria</taxon>
        <taxon>Alteromonadales</taxon>
        <taxon>Shewanellaceae</taxon>
        <taxon>Shewanella</taxon>
    </lineage>
</organism>
<sequence length="183" mass="20958">MIGDIVRCAYKSAKEKSNDLENSLKSKLWIEELAKEFRLKFCSPHYRVFSSDYYENRDAFKINELLYDVSVAKIGRVDSASGKTELEFVSSCEWLVESEFHSSNSRESIIDLSKLFMGRSKNKLFVVPKSTTIANWVLSDLTNIFPQDGSEYFVALVPHPVDWFKTEDAPIVYSLKAGCWAEV</sequence>
<reference evidence="1 2" key="1">
    <citation type="submission" date="2024-09" db="EMBL/GenBank/DDBJ databases">
        <authorList>
            <person name="Zhang Y."/>
        </authorList>
    </citation>
    <scope>NUCLEOTIDE SEQUENCE [LARGE SCALE GENOMIC DNA]</scope>
    <source>
        <strain evidence="1 2">ZJ318</strain>
    </source>
</reference>
<protein>
    <submittedName>
        <fullName evidence="1">Uncharacterized protein</fullName>
    </submittedName>
</protein>
<name>A0ABV4VFN2_9GAMM</name>
<evidence type="ECO:0000313" key="1">
    <source>
        <dbReference type="EMBL" id="MFB2619082.1"/>
    </source>
</evidence>
<dbReference type="Proteomes" id="UP001576708">
    <property type="component" value="Unassembled WGS sequence"/>
</dbReference>
<accession>A0ABV4VFN2</accession>